<sequence length="357" mass="40020">MSKKQIEPLLKAVREKKASDLLLTVGAAPQLRINGLLEPEDDAPLSAKQLESMVLEILSEHQKLVFETYKSVDFSIDFPSISKFRMNAYYQRGNVALAARIIPDEIPSAQELGLPKIIEEFSGRSSGLFLVTGPAGSGKSTTLASMVDRINRHRSAHIITIEDPIEYEHHHIRSIVDQREIGSDAESFSSALHSIFRQSPDVIMVGELRDLETIHLALTLAETGHLILGTLHTQDTTHAISRIVDVFPSDQQQQIYFQVSQVLIGVVAQQLMLTQDNSKRVLACEVMRVNSGIQNLIREMKIEQIYSMIQAGRKEGMVTMNESLRELLELDLVHAHAALNRTVKPRELLRLIEAHKQ</sequence>
<dbReference type="InterPro" id="IPR050921">
    <property type="entry name" value="T4SS_GSP_E_ATPase"/>
</dbReference>
<dbReference type="NCBIfam" id="TIGR01420">
    <property type="entry name" value="pilT_fam"/>
    <property type="match status" value="1"/>
</dbReference>
<organism evidence="3 4">
    <name type="scientific">Tichowtungia aerotolerans</name>
    <dbReference type="NCBI Taxonomy" id="2697043"/>
    <lineage>
        <taxon>Bacteria</taxon>
        <taxon>Pseudomonadati</taxon>
        <taxon>Kiritimatiellota</taxon>
        <taxon>Tichowtungiia</taxon>
        <taxon>Tichowtungiales</taxon>
        <taxon>Tichowtungiaceae</taxon>
        <taxon>Tichowtungia</taxon>
    </lineage>
</organism>
<dbReference type="AlphaFoldDB" id="A0A6P1MHF4"/>
<dbReference type="Gene3D" id="3.40.50.300">
    <property type="entry name" value="P-loop containing nucleotide triphosphate hydrolases"/>
    <property type="match status" value="1"/>
</dbReference>
<dbReference type="SUPFAM" id="SSF52540">
    <property type="entry name" value="P-loop containing nucleoside triphosphate hydrolases"/>
    <property type="match status" value="1"/>
</dbReference>
<evidence type="ECO:0000313" key="4">
    <source>
        <dbReference type="Proteomes" id="UP000464954"/>
    </source>
</evidence>
<protein>
    <submittedName>
        <fullName evidence="3">PilT/PilU family type 4a pilus ATPase</fullName>
    </submittedName>
</protein>
<dbReference type="InterPro" id="IPR027417">
    <property type="entry name" value="P-loop_NTPase"/>
</dbReference>
<dbReference type="InterPro" id="IPR006321">
    <property type="entry name" value="PilT/PilU"/>
</dbReference>
<dbReference type="GO" id="GO:0005524">
    <property type="term" value="F:ATP binding"/>
    <property type="evidence" value="ECO:0007669"/>
    <property type="project" value="InterPro"/>
</dbReference>
<dbReference type="Pfam" id="PF00437">
    <property type="entry name" value="T2SSE"/>
    <property type="match status" value="1"/>
</dbReference>
<dbReference type="EMBL" id="CP047593">
    <property type="protein sequence ID" value="QHI70505.1"/>
    <property type="molecule type" value="Genomic_DNA"/>
</dbReference>
<dbReference type="KEGG" id="taer:GT409_14010"/>
<dbReference type="PANTHER" id="PTHR30486">
    <property type="entry name" value="TWITCHING MOTILITY PROTEIN PILT"/>
    <property type="match status" value="1"/>
</dbReference>
<name>A0A6P1MHF4_9BACT</name>
<reference evidence="3 4" key="1">
    <citation type="submission" date="2020-01" db="EMBL/GenBank/DDBJ databases">
        <title>Ponticoccus aerotolerans gen. nov., sp. nov., an anaerobic bacterium and proposal of Ponticoccusceae fam. nov., Ponticoccusles ord. nov. and Ponticoccuse classis nov. in the phylum Kiritimatiellaeota.</title>
        <authorList>
            <person name="Zhou L.Y."/>
            <person name="Du Z.J."/>
        </authorList>
    </citation>
    <scope>NUCLEOTIDE SEQUENCE [LARGE SCALE GENOMIC DNA]</scope>
    <source>
        <strain evidence="3 4">S-5007</strain>
    </source>
</reference>
<dbReference type="RefSeq" id="WP_160629681.1">
    <property type="nucleotide sequence ID" value="NZ_CP047593.1"/>
</dbReference>
<keyword evidence="4" id="KW-1185">Reference proteome</keyword>
<evidence type="ECO:0000259" key="2">
    <source>
        <dbReference type="Pfam" id="PF00437"/>
    </source>
</evidence>
<dbReference type="Proteomes" id="UP000464954">
    <property type="component" value="Chromosome"/>
</dbReference>
<evidence type="ECO:0000313" key="3">
    <source>
        <dbReference type="EMBL" id="QHI70505.1"/>
    </source>
</evidence>
<comment type="similarity">
    <text evidence="1">Belongs to the GSP E family.</text>
</comment>
<accession>A0A6P1MHF4</accession>
<gene>
    <name evidence="3" type="ORF">GT409_14010</name>
</gene>
<dbReference type="GO" id="GO:0016887">
    <property type="term" value="F:ATP hydrolysis activity"/>
    <property type="evidence" value="ECO:0007669"/>
    <property type="project" value="InterPro"/>
</dbReference>
<proteinExistence type="inferred from homology"/>
<feature type="domain" description="Bacterial type II secretion system protein E" evidence="2">
    <location>
        <begin position="119"/>
        <end position="315"/>
    </location>
</feature>
<dbReference type="CDD" id="cd01131">
    <property type="entry name" value="PilT"/>
    <property type="match status" value="1"/>
</dbReference>
<dbReference type="InterPro" id="IPR001482">
    <property type="entry name" value="T2SS/T4SS_dom"/>
</dbReference>
<dbReference type="Gene3D" id="3.30.450.90">
    <property type="match status" value="1"/>
</dbReference>
<evidence type="ECO:0000256" key="1">
    <source>
        <dbReference type="ARBA" id="ARBA00006611"/>
    </source>
</evidence>